<dbReference type="SMART" id="SM00408">
    <property type="entry name" value="IGc2"/>
    <property type="match status" value="2"/>
</dbReference>
<evidence type="ECO:0000256" key="1">
    <source>
        <dbReference type="ARBA" id="ARBA00022729"/>
    </source>
</evidence>
<dbReference type="SMART" id="SM00409">
    <property type="entry name" value="IG"/>
    <property type="match status" value="3"/>
</dbReference>
<evidence type="ECO:0000259" key="7">
    <source>
        <dbReference type="PROSITE" id="PS50835"/>
    </source>
</evidence>
<dbReference type="FunFam" id="2.60.40.10:FF:000244">
    <property type="entry name" value="carcinoembryonic antigen-related cell adhesion molecule 16"/>
    <property type="match status" value="1"/>
</dbReference>
<evidence type="ECO:0000256" key="5">
    <source>
        <dbReference type="ARBA" id="ARBA00038222"/>
    </source>
</evidence>
<dbReference type="Pfam" id="PF13895">
    <property type="entry name" value="Ig_2"/>
    <property type="match status" value="1"/>
</dbReference>
<keyword evidence="9" id="KW-1185">Reference proteome</keyword>
<dbReference type="PANTHER" id="PTHR44337">
    <property type="entry name" value="CARCINOEMBRYONIC ANTIGEN-RELATED CELL ADHESION MOLECULE 8"/>
    <property type="match status" value="1"/>
</dbReference>
<name>A0A8C6Y0W0_NAJNA</name>
<evidence type="ECO:0000256" key="4">
    <source>
        <dbReference type="ARBA" id="ARBA00023319"/>
    </source>
</evidence>
<evidence type="ECO:0000313" key="9">
    <source>
        <dbReference type="Proteomes" id="UP000694559"/>
    </source>
</evidence>
<dbReference type="InterPro" id="IPR003599">
    <property type="entry name" value="Ig_sub"/>
</dbReference>
<feature type="domain" description="Ig-like" evidence="7">
    <location>
        <begin position="170"/>
        <end position="254"/>
    </location>
</feature>
<dbReference type="PROSITE" id="PS50835">
    <property type="entry name" value="IG_LIKE"/>
    <property type="match status" value="2"/>
</dbReference>
<accession>A0A8C6Y0W0</accession>
<evidence type="ECO:0000313" key="8">
    <source>
        <dbReference type="Ensembl" id="ENSNNAP00000022378.1"/>
    </source>
</evidence>
<dbReference type="InterPro" id="IPR013098">
    <property type="entry name" value="Ig_I-set"/>
</dbReference>
<dbReference type="Proteomes" id="UP000694559">
    <property type="component" value="Unplaced"/>
</dbReference>
<dbReference type="InterPro" id="IPR003598">
    <property type="entry name" value="Ig_sub2"/>
</dbReference>
<dbReference type="InterPro" id="IPR007110">
    <property type="entry name" value="Ig-like_dom"/>
</dbReference>
<dbReference type="Gene3D" id="2.60.40.10">
    <property type="entry name" value="Immunoglobulins"/>
    <property type="match status" value="3"/>
</dbReference>
<evidence type="ECO:0000256" key="6">
    <source>
        <dbReference type="SAM" id="SignalP"/>
    </source>
</evidence>
<dbReference type="InterPro" id="IPR036179">
    <property type="entry name" value="Ig-like_dom_sf"/>
</dbReference>
<keyword evidence="3" id="KW-0325">Glycoprotein</keyword>
<dbReference type="InterPro" id="IPR052598">
    <property type="entry name" value="IgSF_CEA-related"/>
</dbReference>
<feature type="signal peptide" evidence="6">
    <location>
        <begin position="1"/>
        <end position="21"/>
    </location>
</feature>
<dbReference type="Pfam" id="PF07679">
    <property type="entry name" value="I-set"/>
    <property type="match status" value="1"/>
</dbReference>
<protein>
    <recommendedName>
        <fullName evidence="7">Ig-like domain-containing protein</fullName>
    </recommendedName>
</protein>
<keyword evidence="2" id="KW-1015">Disulfide bond</keyword>
<dbReference type="GeneTree" id="ENSGT01100000263479"/>
<sequence>MFLLPVLWVWLGGSGLVGVEGEGYYKIPIPSHPTNLLSSSVLLCRATKKTQPITGQNQLNTTSDLIPDSPFVSHPEAARVVQFPPNPRVGQSVYLYLDDIPNPTDCSWFRGKDHGYVFGPAYTGRETPGPNCSLRIENLNQDDSGTYTVTKDGPSVHGTGNHTSGLLPKPNMSTVQLFRENMDLVHLKCETTVKFANISWLQNGKPLSSCPRIQLSNNKQTLTIQPVLRHDAGAYQCQISNPFSAQRSDTTTISVICEYPLPGPSPFLVEFQDVWLYCDTTVTQDVSWFKDGNFFAKGRKLYIASVTRNNTGEYWCRVSNGITALDSDHVYLSVICEYLVSIASRSQFYMSPIELLFKLQGLL</sequence>
<evidence type="ECO:0000256" key="2">
    <source>
        <dbReference type="ARBA" id="ARBA00023157"/>
    </source>
</evidence>
<keyword evidence="4" id="KW-0393">Immunoglobulin domain</keyword>
<reference evidence="8" key="2">
    <citation type="submission" date="2025-09" db="UniProtKB">
        <authorList>
            <consortium name="Ensembl"/>
        </authorList>
    </citation>
    <scope>IDENTIFICATION</scope>
</reference>
<feature type="domain" description="Ig-like" evidence="7">
    <location>
        <begin position="286"/>
        <end position="333"/>
    </location>
</feature>
<dbReference type="PANTHER" id="PTHR44337:SF13">
    <property type="entry name" value="IMMUNOGLOBULIN SUPERFAMILY MEMBER 23"/>
    <property type="match status" value="1"/>
</dbReference>
<feature type="chain" id="PRO_5034773443" description="Ig-like domain-containing protein" evidence="6">
    <location>
        <begin position="22"/>
        <end position="363"/>
    </location>
</feature>
<comment type="similarity">
    <text evidence="5">Belongs to the immunoglobulin superfamily. CEA family.</text>
</comment>
<organism evidence="8 9">
    <name type="scientific">Naja naja</name>
    <name type="common">Indian cobra</name>
    <dbReference type="NCBI Taxonomy" id="35670"/>
    <lineage>
        <taxon>Eukaryota</taxon>
        <taxon>Metazoa</taxon>
        <taxon>Chordata</taxon>
        <taxon>Craniata</taxon>
        <taxon>Vertebrata</taxon>
        <taxon>Euteleostomi</taxon>
        <taxon>Lepidosauria</taxon>
        <taxon>Squamata</taxon>
        <taxon>Bifurcata</taxon>
        <taxon>Unidentata</taxon>
        <taxon>Episquamata</taxon>
        <taxon>Toxicofera</taxon>
        <taxon>Serpentes</taxon>
        <taxon>Colubroidea</taxon>
        <taxon>Elapidae</taxon>
        <taxon>Elapinae</taxon>
        <taxon>Naja</taxon>
    </lineage>
</organism>
<dbReference type="InterPro" id="IPR013106">
    <property type="entry name" value="Ig_V-set"/>
</dbReference>
<proteinExistence type="inferred from homology"/>
<keyword evidence="1 6" id="KW-0732">Signal</keyword>
<dbReference type="SUPFAM" id="SSF48726">
    <property type="entry name" value="Immunoglobulin"/>
    <property type="match status" value="3"/>
</dbReference>
<reference evidence="8" key="1">
    <citation type="submission" date="2025-08" db="UniProtKB">
        <authorList>
            <consortium name="Ensembl"/>
        </authorList>
    </citation>
    <scope>IDENTIFICATION</scope>
</reference>
<evidence type="ECO:0000256" key="3">
    <source>
        <dbReference type="ARBA" id="ARBA00023180"/>
    </source>
</evidence>
<dbReference type="Pfam" id="PF07686">
    <property type="entry name" value="V-set"/>
    <property type="match status" value="1"/>
</dbReference>
<dbReference type="AlphaFoldDB" id="A0A8C6Y0W0"/>
<dbReference type="Ensembl" id="ENSNNAT00000023451.1">
    <property type="protein sequence ID" value="ENSNNAP00000022378.1"/>
    <property type="gene ID" value="ENSNNAG00000014265.1"/>
</dbReference>
<dbReference type="InterPro" id="IPR013783">
    <property type="entry name" value="Ig-like_fold"/>
</dbReference>